<dbReference type="Proteomes" id="UP000011014">
    <property type="component" value="Unassembled WGS sequence"/>
</dbReference>
<name>E4Z426_OIKDI</name>
<reference evidence="1" key="1">
    <citation type="journal article" date="2010" name="Science">
        <title>Plasticity of animal genome architecture unmasked by rapid evolution of a pelagic tunicate.</title>
        <authorList>
            <person name="Denoeud F."/>
            <person name="Henriet S."/>
            <person name="Mungpakdee S."/>
            <person name="Aury J.M."/>
            <person name="Da Silva C."/>
            <person name="Brinkmann H."/>
            <person name="Mikhaleva J."/>
            <person name="Olsen L.C."/>
            <person name="Jubin C."/>
            <person name="Canestro C."/>
            <person name="Bouquet J.M."/>
            <person name="Danks G."/>
            <person name="Poulain J."/>
            <person name="Campsteijn C."/>
            <person name="Adamski M."/>
            <person name="Cross I."/>
            <person name="Yadetie F."/>
            <person name="Muffato M."/>
            <person name="Louis A."/>
            <person name="Butcher S."/>
            <person name="Tsagkogeorga G."/>
            <person name="Konrad A."/>
            <person name="Singh S."/>
            <person name="Jensen M.F."/>
            <person name="Cong E.H."/>
            <person name="Eikeseth-Otteraa H."/>
            <person name="Noel B."/>
            <person name="Anthouard V."/>
            <person name="Porcel B.M."/>
            <person name="Kachouri-Lafond R."/>
            <person name="Nishino A."/>
            <person name="Ugolini M."/>
            <person name="Chourrout P."/>
            <person name="Nishida H."/>
            <person name="Aasland R."/>
            <person name="Huzurbazar S."/>
            <person name="Westhof E."/>
            <person name="Delsuc F."/>
            <person name="Lehrach H."/>
            <person name="Reinhardt R."/>
            <person name="Weissenbach J."/>
            <person name="Roy S.W."/>
            <person name="Artiguenave F."/>
            <person name="Postlethwait J.H."/>
            <person name="Manak J.R."/>
            <person name="Thompson E.M."/>
            <person name="Jaillon O."/>
            <person name="Du Pasquier L."/>
            <person name="Boudinot P."/>
            <person name="Liberles D.A."/>
            <person name="Volff J.N."/>
            <person name="Philippe H."/>
            <person name="Lenhard B."/>
            <person name="Roest Crollius H."/>
            <person name="Wincker P."/>
            <person name="Chourrout D."/>
        </authorList>
    </citation>
    <scope>NUCLEOTIDE SEQUENCE [LARGE SCALE GENOMIC DNA]</scope>
</reference>
<dbReference type="EMBL" id="FN657179">
    <property type="protein sequence ID" value="CBY42454.1"/>
    <property type="molecule type" value="Genomic_DNA"/>
</dbReference>
<protein>
    <submittedName>
        <fullName evidence="1">Uncharacterized protein</fullName>
    </submittedName>
</protein>
<gene>
    <name evidence="1" type="ORF">GSOID_T00026147001</name>
</gene>
<accession>E4Z426</accession>
<proteinExistence type="predicted"/>
<evidence type="ECO:0000313" key="1">
    <source>
        <dbReference type="EMBL" id="CBY42454.1"/>
    </source>
</evidence>
<dbReference type="AlphaFoldDB" id="E4Z426"/>
<organism evidence="1">
    <name type="scientific">Oikopleura dioica</name>
    <name type="common">Tunicate</name>
    <dbReference type="NCBI Taxonomy" id="34765"/>
    <lineage>
        <taxon>Eukaryota</taxon>
        <taxon>Metazoa</taxon>
        <taxon>Chordata</taxon>
        <taxon>Tunicata</taxon>
        <taxon>Appendicularia</taxon>
        <taxon>Copelata</taxon>
        <taxon>Oikopleuridae</taxon>
        <taxon>Oikopleura</taxon>
    </lineage>
</organism>
<sequence>NIEISDLVWQTCKYSSLSGITKNLNTLISLGTQGDASNITVLSENDSDFAMKFGKARKRGIPTKIHEATALEMLFECGEQAISRKLNNSVSSRAGPGM</sequence>
<feature type="non-terminal residue" evidence="1">
    <location>
        <position position="1"/>
    </location>
</feature>